<keyword evidence="13" id="KW-1185">Reference proteome</keyword>
<evidence type="ECO:0000256" key="3">
    <source>
        <dbReference type="ARBA" id="ARBA00022603"/>
    </source>
</evidence>
<protein>
    <recommendedName>
        <fullName evidence="10">rRNA adenine N(6)-methyltransferase</fullName>
        <ecNumber evidence="10">2.1.1.-</ecNumber>
    </recommendedName>
</protein>
<dbReference type="Gene3D" id="3.40.50.150">
    <property type="entry name" value="Vaccinia Virus protein VP39"/>
    <property type="match status" value="1"/>
</dbReference>
<dbReference type="SUPFAM" id="SSF53335">
    <property type="entry name" value="S-adenosyl-L-methionine-dependent methyltransferases"/>
    <property type="match status" value="1"/>
</dbReference>
<dbReference type="PANTHER" id="PTHR11727:SF7">
    <property type="entry name" value="DIMETHYLADENOSINE TRANSFERASE-RELATED"/>
    <property type="match status" value="1"/>
</dbReference>
<evidence type="ECO:0000256" key="1">
    <source>
        <dbReference type="ARBA" id="ARBA00022490"/>
    </source>
</evidence>
<keyword evidence="3 9" id="KW-0489">Methyltransferase</keyword>
<evidence type="ECO:0000256" key="5">
    <source>
        <dbReference type="ARBA" id="ARBA00022691"/>
    </source>
</evidence>
<evidence type="ECO:0000256" key="6">
    <source>
        <dbReference type="ARBA" id="ARBA00022884"/>
    </source>
</evidence>
<evidence type="ECO:0000256" key="10">
    <source>
        <dbReference type="RuleBase" id="RU362106"/>
    </source>
</evidence>
<evidence type="ECO:0000256" key="7">
    <source>
        <dbReference type="ARBA" id="ARBA00035020"/>
    </source>
</evidence>
<keyword evidence="6 9" id="KW-0694">RNA-binding</keyword>
<dbReference type="EC" id="2.1.1.-" evidence="10"/>
<comment type="caution">
    <text evidence="12">The sequence shown here is derived from an EMBL/GenBank/DDBJ whole genome shotgun (WGS) entry which is preliminary data.</text>
</comment>
<evidence type="ECO:0000313" key="13">
    <source>
        <dbReference type="Proteomes" id="UP001168821"/>
    </source>
</evidence>
<dbReference type="Gene3D" id="1.10.8.100">
    <property type="entry name" value="Ribosomal RNA adenine dimethylase-like, domain 2"/>
    <property type="match status" value="1"/>
</dbReference>
<accession>A0AA38HHQ5</accession>
<dbReference type="InterPro" id="IPR020598">
    <property type="entry name" value="rRNA_Ade_methylase_Trfase_N"/>
</dbReference>
<sequence>MFGQNFITDKNLILKIISLLKNDGNTLVIEIGPGQGALTTTLAKQFAKVVAIEIDRDMEEILKSKIKSDNFELIMDDVLEIDFAEMLQKYIADYKNIVLISNTPYYITSEILFRAFEISPILSQGVFMFQKEVAERICAKVGDKKYNNLSIATEFYAKAKYEFTVKRNMFNPVPKVDSAIVSLDFNENKIGDVKNALEFVNFVRKLFNNRRKTILNNVKSSIQGVDATKLLEQCEINPQLRPENLSIDDYMRLYKRIK</sequence>
<evidence type="ECO:0000256" key="2">
    <source>
        <dbReference type="ARBA" id="ARBA00022552"/>
    </source>
</evidence>
<dbReference type="InterPro" id="IPR023165">
    <property type="entry name" value="rRNA_Ade_diMease-like_C"/>
</dbReference>
<feature type="binding site" evidence="9">
    <location>
        <position position="77"/>
    </location>
    <ligand>
        <name>S-adenosyl-L-methionine</name>
        <dbReference type="ChEBI" id="CHEBI:59789"/>
    </ligand>
</feature>
<dbReference type="InterPro" id="IPR020596">
    <property type="entry name" value="rRNA_Ade_Mease_Trfase_CS"/>
</dbReference>
<gene>
    <name evidence="12" type="ORF">Zmor_012024</name>
</gene>
<evidence type="ECO:0000313" key="12">
    <source>
        <dbReference type="EMBL" id="KAJ3616165.1"/>
    </source>
</evidence>
<comment type="subunit">
    <text evidence="7">Part of the small subunit (SSU) processome, composed of more than 70 proteins and the RNA chaperone small nucleolar RNA (snoRNA) U3.</text>
</comment>
<keyword evidence="2 10" id="KW-0698">rRNA processing</keyword>
<evidence type="ECO:0000256" key="9">
    <source>
        <dbReference type="PROSITE-ProRule" id="PRU01026"/>
    </source>
</evidence>
<dbReference type="EMBL" id="JALNTZ010003715">
    <property type="protein sequence ID" value="KAJ3616165.1"/>
    <property type="molecule type" value="Genomic_DNA"/>
</dbReference>
<feature type="binding site" evidence="9">
    <location>
        <position position="32"/>
    </location>
    <ligand>
        <name>S-adenosyl-L-methionine</name>
        <dbReference type="ChEBI" id="CHEBI:59789"/>
    </ligand>
</feature>
<dbReference type="InterPro" id="IPR011530">
    <property type="entry name" value="rRNA_adenine_dimethylase"/>
</dbReference>
<dbReference type="InterPro" id="IPR029063">
    <property type="entry name" value="SAM-dependent_MTases_sf"/>
</dbReference>
<dbReference type="Pfam" id="PF00398">
    <property type="entry name" value="RrnaAD"/>
    <property type="match status" value="1"/>
</dbReference>
<feature type="binding site" evidence="9">
    <location>
        <position position="102"/>
    </location>
    <ligand>
        <name>S-adenosyl-L-methionine</name>
        <dbReference type="ChEBI" id="CHEBI:59789"/>
    </ligand>
</feature>
<dbReference type="GO" id="GO:0000179">
    <property type="term" value="F:rRNA (adenine-N6,N6-)-dimethyltransferase activity"/>
    <property type="evidence" value="ECO:0007669"/>
    <property type="project" value="UniProtKB-UniRule"/>
</dbReference>
<dbReference type="NCBIfam" id="TIGR00755">
    <property type="entry name" value="ksgA"/>
    <property type="match status" value="1"/>
</dbReference>
<dbReference type="CDD" id="cd02440">
    <property type="entry name" value="AdoMet_MTases"/>
    <property type="match status" value="1"/>
</dbReference>
<dbReference type="PANTHER" id="PTHR11727">
    <property type="entry name" value="DIMETHYLADENOSINE TRANSFERASE"/>
    <property type="match status" value="1"/>
</dbReference>
<keyword evidence="1" id="KW-0963">Cytoplasm</keyword>
<feature type="domain" description="Ribosomal RNA adenine methylase transferase N-terminal" evidence="11">
    <location>
        <begin position="12"/>
        <end position="187"/>
    </location>
</feature>
<dbReference type="GO" id="GO:0003723">
    <property type="term" value="F:RNA binding"/>
    <property type="evidence" value="ECO:0007669"/>
    <property type="project" value="UniProtKB-UniRule"/>
</dbReference>
<dbReference type="Proteomes" id="UP001168821">
    <property type="component" value="Unassembled WGS sequence"/>
</dbReference>
<feature type="binding site" evidence="9">
    <location>
        <position position="53"/>
    </location>
    <ligand>
        <name>S-adenosyl-L-methionine</name>
        <dbReference type="ChEBI" id="CHEBI:59789"/>
    </ligand>
</feature>
<feature type="binding site" evidence="9">
    <location>
        <position position="7"/>
    </location>
    <ligand>
        <name>S-adenosyl-L-methionine</name>
        <dbReference type="ChEBI" id="CHEBI:59789"/>
    </ligand>
</feature>
<dbReference type="PROSITE" id="PS01131">
    <property type="entry name" value="RRNA_A_DIMETH"/>
    <property type="match status" value="1"/>
</dbReference>
<evidence type="ECO:0000259" key="11">
    <source>
        <dbReference type="SMART" id="SM00650"/>
    </source>
</evidence>
<dbReference type="PROSITE" id="PS51689">
    <property type="entry name" value="SAM_RNA_A_N6_MT"/>
    <property type="match status" value="1"/>
</dbReference>
<feature type="binding site" evidence="9">
    <location>
        <position position="5"/>
    </location>
    <ligand>
        <name>S-adenosyl-L-methionine</name>
        <dbReference type="ChEBI" id="CHEBI:59789"/>
    </ligand>
</feature>
<evidence type="ECO:0000256" key="4">
    <source>
        <dbReference type="ARBA" id="ARBA00022679"/>
    </source>
</evidence>
<dbReference type="InterPro" id="IPR001737">
    <property type="entry name" value="KsgA/Erm"/>
</dbReference>
<dbReference type="HAMAP" id="MF_00607">
    <property type="entry name" value="16SrRNA_methyltr_A"/>
    <property type="match status" value="1"/>
</dbReference>
<comment type="function">
    <text evidence="8">Specifically dimethylates two adjacent adenosines in the loop of a conserved hairpin near the 3'-end of 18S rRNA in the 40S particle. Involved in the pre-rRNA processing steps leading to small-subunit rRNA production independently of its RNA-modifying catalytic activity. Part of the small subunit (SSU) processome, first precursor of the small eukaryotic ribosomal subunit. During the assembly of the SSU processome in the nucleolus, many ribosome biogenesis factors, an RNA chaperone and ribosomal proteins associate with the nascent pre-rRNA and work in concert to generate RNA folding, modifications, rearrangements and cleavage as well as targeted degradation of pre-ribosomal RNA by the RNA exosome.</text>
</comment>
<proteinExistence type="inferred from homology"/>
<name>A0AA38HHQ5_9CUCU</name>
<comment type="similarity">
    <text evidence="9 10">Belongs to the class I-like SAM-binding methyltransferase superfamily. rRNA adenine N(6)-methyltransferase family.</text>
</comment>
<dbReference type="SMART" id="SM00650">
    <property type="entry name" value="rADc"/>
    <property type="match status" value="1"/>
</dbReference>
<reference evidence="12" key="1">
    <citation type="journal article" date="2023" name="G3 (Bethesda)">
        <title>Whole genome assemblies of Zophobas morio and Tenebrio molitor.</title>
        <authorList>
            <person name="Kaur S."/>
            <person name="Stinson S.A."/>
            <person name="diCenzo G.C."/>
        </authorList>
    </citation>
    <scope>NUCLEOTIDE SEQUENCE</scope>
    <source>
        <strain evidence="12">QUZm001</strain>
    </source>
</reference>
<evidence type="ECO:0000256" key="8">
    <source>
        <dbReference type="ARBA" id="ARBA00046134"/>
    </source>
</evidence>
<organism evidence="12 13">
    <name type="scientific">Zophobas morio</name>
    <dbReference type="NCBI Taxonomy" id="2755281"/>
    <lineage>
        <taxon>Eukaryota</taxon>
        <taxon>Metazoa</taxon>
        <taxon>Ecdysozoa</taxon>
        <taxon>Arthropoda</taxon>
        <taxon>Hexapoda</taxon>
        <taxon>Insecta</taxon>
        <taxon>Pterygota</taxon>
        <taxon>Neoptera</taxon>
        <taxon>Endopterygota</taxon>
        <taxon>Coleoptera</taxon>
        <taxon>Polyphaga</taxon>
        <taxon>Cucujiformia</taxon>
        <taxon>Tenebrionidae</taxon>
        <taxon>Zophobas</taxon>
    </lineage>
</organism>
<dbReference type="AlphaFoldDB" id="A0AA38HHQ5"/>
<dbReference type="GO" id="GO:0005829">
    <property type="term" value="C:cytosol"/>
    <property type="evidence" value="ECO:0007669"/>
    <property type="project" value="TreeGrafter"/>
</dbReference>
<keyword evidence="4 9" id="KW-0808">Transferase</keyword>
<keyword evidence="5 9" id="KW-0949">S-adenosyl-L-methionine</keyword>